<dbReference type="InterPro" id="IPR012338">
    <property type="entry name" value="Beta-lactam/transpept-like"/>
</dbReference>
<dbReference type="AlphaFoldDB" id="A0A6C1BZP5"/>
<protein>
    <recommendedName>
        <fullName evidence="2 5">Beta-lactamase</fullName>
        <ecNumber evidence="2 5">3.5.2.6</ecNumber>
    </recommendedName>
</protein>
<dbReference type="GO" id="GO:0008800">
    <property type="term" value="F:beta-lactamase activity"/>
    <property type="evidence" value="ECO:0007669"/>
    <property type="project" value="UniProtKB-UniRule"/>
</dbReference>
<organism evidence="6 7">
    <name type="scientific">Streptomyces albus</name>
    <dbReference type="NCBI Taxonomy" id="1888"/>
    <lineage>
        <taxon>Bacteria</taxon>
        <taxon>Bacillati</taxon>
        <taxon>Actinomycetota</taxon>
        <taxon>Actinomycetes</taxon>
        <taxon>Kitasatosporales</taxon>
        <taxon>Streptomycetaceae</taxon>
        <taxon>Streptomyces</taxon>
    </lineage>
</organism>
<gene>
    <name evidence="6" type="primary">bla</name>
    <name evidence="6" type="ORF">D8771_17520</name>
</gene>
<evidence type="ECO:0000256" key="2">
    <source>
        <dbReference type="ARBA" id="ARBA00012865"/>
    </source>
</evidence>
<dbReference type="InterPro" id="IPR045155">
    <property type="entry name" value="Beta-lactam_cat"/>
</dbReference>
<dbReference type="SUPFAM" id="SSF56601">
    <property type="entry name" value="beta-lactamase/transpeptidase-like"/>
    <property type="match status" value="1"/>
</dbReference>
<evidence type="ECO:0000256" key="3">
    <source>
        <dbReference type="ARBA" id="ARBA00022801"/>
    </source>
</evidence>
<accession>A0A6C1BZP5</accession>
<keyword evidence="3 5" id="KW-0378">Hydrolase</keyword>
<dbReference type="PANTHER" id="PTHR35333:SF3">
    <property type="entry name" value="BETA-LACTAMASE-TYPE TRANSPEPTIDASE FOLD CONTAINING PROTEIN"/>
    <property type="match status" value="1"/>
</dbReference>
<comment type="catalytic activity">
    <reaction evidence="5">
        <text>a beta-lactam + H2O = a substituted beta-amino acid</text>
        <dbReference type="Rhea" id="RHEA:20401"/>
        <dbReference type="ChEBI" id="CHEBI:15377"/>
        <dbReference type="ChEBI" id="CHEBI:35627"/>
        <dbReference type="ChEBI" id="CHEBI:140347"/>
        <dbReference type="EC" id="3.5.2.6"/>
    </reaction>
</comment>
<dbReference type="Pfam" id="PF13354">
    <property type="entry name" value="Beta-lactamase2"/>
    <property type="match status" value="1"/>
</dbReference>
<dbReference type="PROSITE" id="PS00146">
    <property type="entry name" value="BETA_LACTAMASE_A"/>
    <property type="match status" value="1"/>
</dbReference>
<sequence length="313" mass="33219">MTMRTTTARRAVLGALGLTLVVPLTACGQEAPGASSKPASSGASASPAAVKRAQTAERFAKIEQKFDARIGVQAVDTGTGRQVAYHADERFAYASTHKAFTVAAVLDKYSVDGLDKKKIAVKASDPVGHAPVTEANVGKKLTLRELCEAAVRQSDNGADNLLVRDLGGPKKLEAFLEGLGDHVTEVSRYEPDLTEATPGDTRDTTTPRAFTKDLRAVVLEKGLGKQERKLLDSWMLNSPTGTKLIRAGVPDDWKVSDKSGAGRYASRSDIAVVRPPGKAPIVVSVMSKRTEEDASYDDRLVSEAATVVADTLG</sequence>
<dbReference type="EMBL" id="RCIY01000062">
    <property type="protein sequence ID" value="TGG82378.1"/>
    <property type="molecule type" value="Genomic_DNA"/>
</dbReference>
<dbReference type="InterPro" id="IPR000871">
    <property type="entry name" value="Beta-lactam_class-A"/>
</dbReference>
<reference evidence="6 7" key="1">
    <citation type="submission" date="2018-10" db="EMBL/GenBank/DDBJ databases">
        <title>Isolation of pseudouridimycin from Streptomyces albus DSM 40763.</title>
        <authorList>
            <person name="Rosenqvist P."/>
            <person name="Metsae-Ketelae M."/>
            <person name="Virta P."/>
        </authorList>
    </citation>
    <scope>NUCLEOTIDE SEQUENCE [LARGE SCALE GENOMIC DNA]</scope>
    <source>
        <strain evidence="6 7">DSM 40763</strain>
    </source>
</reference>
<evidence type="ECO:0000256" key="4">
    <source>
        <dbReference type="ARBA" id="ARBA00023251"/>
    </source>
</evidence>
<dbReference type="InterPro" id="IPR023650">
    <property type="entry name" value="Beta-lactam_class-A_AS"/>
</dbReference>
<dbReference type="GO" id="GO:0046677">
    <property type="term" value="P:response to antibiotic"/>
    <property type="evidence" value="ECO:0007669"/>
    <property type="project" value="UniProtKB-UniRule"/>
</dbReference>
<dbReference type="GO" id="GO:0030655">
    <property type="term" value="P:beta-lactam antibiotic catabolic process"/>
    <property type="evidence" value="ECO:0007669"/>
    <property type="project" value="InterPro"/>
</dbReference>
<comment type="caution">
    <text evidence="6">The sequence shown here is derived from an EMBL/GenBank/DDBJ whole genome shotgun (WGS) entry which is preliminary data.</text>
</comment>
<keyword evidence="4 5" id="KW-0046">Antibiotic resistance</keyword>
<dbReference type="NCBIfam" id="NF033103">
    <property type="entry name" value="bla_class_A"/>
    <property type="match status" value="1"/>
</dbReference>
<evidence type="ECO:0000256" key="1">
    <source>
        <dbReference type="ARBA" id="ARBA00009009"/>
    </source>
</evidence>
<dbReference type="Gene3D" id="3.40.710.10">
    <property type="entry name" value="DD-peptidase/beta-lactamase superfamily"/>
    <property type="match status" value="1"/>
</dbReference>
<name>A0A6C1BZP5_9ACTN</name>
<dbReference type="PANTHER" id="PTHR35333">
    <property type="entry name" value="BETA-LACTAMASE"/>
    <property type="match status" value="1"/>
</dbReference>
<comment type="similarity">
    <text evidence="1 5">Belongs to the class-A beta-lactamase family.</text>
</comment>
<proteinExistence type="inferred from homology"/>
<evidence type="ECO:0000313" key="7">
    <source>
        <dbReference type="Proteomes" id="UP000298111"/>
    </source>
</evidence>
<dbReference type="PRINTS" id="PR00118">
    <property type="entry name" value="BLACTAMASEA"/>
</dbReference>
<dbReference type="EC" id="3.5.2.6" evidence="2 5"/>
<evidence type="ECO:0000313" key="6">
    <source>
        <dbReference type="EMBL" id="TGG82378.1"/>
    </source>
</evidence>
<dbReference type="Proteomes" id="UP000298111">
    <property type="component" value="Unassembled WGS sequence"/>
</dbReference>
<evidence type="ECO:0000256" key="5">
    <source>
        <dbReference type="RuleBase" id="RU361140"/>
    </source>
</evidence>